<dbReference type="PANTHER" id="PTHR11697:SF230">
    <property type="entry name" value="ZINC FINGER, MYM DOMAIN CONTAINING 1"/>
    <property type="match status" value="1"/>
</dbReference>
<dbReference type="EMBL" id="OIVN01000423">
    <property type="protein sequence ID" value="SPC79925.1"/>
    <property type="molecule type" value="Genomic_DNA"/>
</dbReference>
<proteinExistence type="predicted"/>
<name>A0A2N9EYJ4_FAGSY</name>
<evidence type="ECO:0000256" key="1">
    <source>
        <dbReference type="SAM" id="MobiDB-lite"/>
    </source>
</evidence>
<dbReference type="SMART" id="SM00597">
    <property type="entry name" value="ZnF_TTF"/>
    <property type="match status" value="1"/>
</dbReference>
<feature type="domain" description="TTF-type" evidence="2">
    <location>
        <begin position="100"/>
        <end position="199"/>
    </location>
</feature>
<dbReference type="InterPro" id="IPR012337">
    <property type="entry name" value="RNaseH-like_sf"/>
</dbReference>
<dbReference type="SUPFAM" id="SSF53098">
    <property type="entry name" value="Ribonuclease H-like"/>
    <property type="match status" value="1"/>
</dbReference>
<dbReference type="InterPro" id="IPR008906">
    <property type="entry name" value="HATC_C_dom"/>
</dbReference>
<accession>A0A2N9EYJ4</accession>
<dbReference type="EMBL" id="OIVN01004890">
    <property type="protein sequence ID" value="SPD19774.1"/>
    <property type="molecule type" value="Genomic_DNA"/>
</dbReference>
<organism evidence="3">
    <name type="scientific">Fagus sylvatica</name>
    <name type="common">Beechnut</name>
    <dbReference type="NCBI Taxonomy" id="28930"/>
    <lineage>
        <taxon>Eukaryota</taxon>
        <taxon>Viridiplantae</taxon>
        <taxon>Streptophyta</taxon>
        <taxon>Embryophyta</taxon>
        <taxon>Tracheophyta</taxon>
        <taxon>Spermatophyta</taxon>
        <taxon>Magnoliopsida</taxon>
        <taxon>eudicotyledons</taxon>
        <taxon>Gunneridae</taxon>
        <taxon>Pentapetalae</taxon>
        <taxon>rosids</taxon>
        <taxon>fabids</taxon>
        <taxon>Fagales</taxon>
        <taxon>Fagaceae</taxon>
        <taxon>Fagus</taxon>
    </lineage>
</organism>
<evidence type="ECO:0000313" key="3">
    <source>
        <dbReference type="EMBL" id="SPC79925.1"/>
    </source>
</evidence>
<sequence length="812" mass="93416">MGKPKTIDAFFKKKDVSHSEVNTPPPATNIDTPIPEERPSKCPRIQPKEIDTTSLERDPGLRPQICEFPINQQDEIRRAYIKAGPYQPVLDYPFKESGNQRRRFNVLWFDAHKNWLEYSPSKDAVYCLPCYLFGKKPTGRPGSDAFTVKGFDNWKKVNDGMNCPLVGHVGKDPNSPHKIAVKCYEDLMKHSRHVDKLFEKQSLKEIQDNRLRLKASIDSVQYLALQGCAFRGHDESLDSMNRGNFVELVKLVSTYDHRVASVVLENAPRNAKYTSPTIQKEILHIIASKVRDAIREEIGDAKFCIIIDEARDESKKEQMAIILRFVDKDGFLKERFFHIVHVRDTTALTLKKEICAVLSRYNLHIENIRGQGYDGASNMRGEWNGLQALFLKDCPYAYYVHCLAHRLQLALVSASREAEPVHQFFNHLTPIINIVVGSSKRNDELQATQAEQIENMIASNEIETGRGLNQSCTLQRAGDTRWGSHFQSISSLIKMFDATCSVLYTISKEGANYQQRGDAEGAYKVLTSFEFIFILHMMKEIMGITDILCQVLQKKSQDILNAMVLISTTKSLIQNLRENGWEKLLASVTSFCELCEFHIDIPDMNAPYSKLRGRRHEKEDLTTMEHHFRIDIFTVAIDFQLQELNTRFSEHAVELLNLSSALNPKNAYKSFNIDNICKLVEKFYPQDFTEQEKTLLRFQLQHYELDVPKHPDFQNMDTISELCRGLASSGKSKIYHLVDRLIRLVLTLPVSTATTERAFSAMKHVKTRLRNRMEDEFLADNLVVYIEKEIAKNFTVEMIMDEFYSMKDRRRA</sequence>
<dbReference type="InterPro" id="IPR055298">
    <property type="entry name" value="AtLOH3-like"/>
</dbReference>
<dbReference type="PANTHER" id="PTHR11697">
    <property type="entry name" value="GENERAL TRANSCRIPTION FACTOR 2-RELATED ZINC FINGER PROTEIN"/>
    <property type="match status" value="1"/>
</dbReference>
<dbReference type="GO" id="GO:0046983">
    <property type="term" value="F:protein dimerization activity"/>
    <property type="evidence" value="ECO:0007669"/>
    <property type="project" value="InterPro"/>
</dbReference>
<feature type="region of interest" description="Disordered" evidence="1">
    <location>
        <begin position="1"/>
        <end position="45"/>
    </location>
</feature>
<evidence type="ECO:0000313" key="5">
    <source>
        <dbReference type="EMBL" id="SPD33170.1"/>
    </source>
</evidence>
<dbReference type="AlphaFoldDB" id="A0A2N9EYJ4"/>
<protein>
    <recommendedName>
        <fullName evidence="2">TTF-type domain-containing protein</fullName>
    </recommendedName>
</protein>
<dbReference type="EMBL" id="OIVN01006440">
    <property type="protein sequence ID" value="SPD33170.1"/>
    <property type="molecule type" value="Genomic_DNA"/>
</dbReference>
<reference evidence="3" key="1">
    <citation type="submission" date="2018-02" db="EMBL/GenBank/DDBJ databases">
        <authorList>
            <person name="Cohen D.B."/>
            <person name="Kent A.D."/>
        </authorList>
    </citation>
    <scope>NUCLEOTIDE SEQUENCE</scope>
</reference>
<dbReference type="InterPro" id="IPR006580">
    <property type="entry name" value="Znf_TTF"/>
</dbReference>
<dbReference type="Pfam" id="PF05699">
    <property type="entry name" value="Dimer_Tnp_hAT"/>
    <property type="match status" value="1"/>
</dbReference>
<evidence type="ECO:0000259" key="2">
    <source>
        <dbReference type="SMART" id="SM00597"/>
    </source>
</evidence>
<dbReference type="Pfam" id="PF14291">
    <property type="entry name" value="DUF4371"/>
    <property type="match status" value="1"/>
</dbReference>
<dbReference type="InterPro" id="IPR025398">
    <property type="entry name" value="DUF4371"/>
</dbReference>
<gene>
    <name evidence="4" type="ORF">FSB_LOCUS47656</name>
    <name evidence="5" type="ORF">FSB_LOCUS61052</name>
    <name evidence="3" type="ORF">FSB_LOCUS7807</name>
</gene>
<evidence type="ECO:0000313" key="4">
    <source>
        <dbReference type="EMBL" id="SPD19774.1"/>
    </source>
</evidence>
<feature type="compositionally biased region" description="Basic and acidic residues" evidence="1">
    <location>
        <begin position="35"/>
        <end position="45"/>
    </location>
</feature>